<protein>
    <submittedName>
        <fullName evidence="2">Uncharacterized protein</fullName>
    </submittedName>
</protein>
<feature type="chain" id="PRO_5015573694" evidence="1">
    <location>
        <begin position="26"/>
        <end position="232"/>
    </location>
</feature>
<reference evidence="2 3" key="1">
    <citation type="submission" date="2018-03" db="EMBL/GenBank/DDBJ databases">
        <title>Genomic Encyclopedia of Archaeal and Bacterial Type Strains, Phase II (KMG-II): from individual species to whole genera.</title>
        <authorList>
            <person name="Goeker M."/>
        </authorList>
    </citation>
    <scope>NUCLEOTIDE SEQUENCE [LARGE SCALE GENOMIC DNA]</scope>
    <source>
        <strain evidence="2 3">DSM 29318</strain>
    </source>
</reference>
<accession>A0A2T0X219</accession>
<sequence length="232" mass="25205">MASRILTGASLGALFGALLAGPAAAQEFEVPEGCELQLTVQGRECAVTQYFICEEDPEGFRRSIQFREDGATGASVVDAEYQWVQTIGGASRERLVDAEDPASLSELFETGEDSFDFTLQEDGPRGTNEYRVVGIDRLEGGEVEIDGVPLQRTIFAYQRLDEDGEALISVTGEQYVSEDLRLFFAGPETARIGGRVIESDNSPVRFAREGDPGFGDIRPAFGCDVSDIGFRP</sequence>
<organism evidence="2 3">
    <name type="scientific">Hasllibacter halocynthiae</name>
    <dbReference type="NCBI Taxonomy" id="595589"/>
    <lineage>
        <taxon>Bacteria</taxon>
        <taxon>Pseudomonadati</taxon>
        <taxon>Pseudomonadota</taxon>
        <taxon>Alphaproteobacteria</taxon>
        <taxon>Rhodobacterales</taxon>
        <taxon>Roseobacteraceae</taxon>
        <taxon>Hasllibacter</taxon>
    </lineage>
</organism>
<evidence type="ECO:0000313" key="3">
    <source>
        <dbReference type="Proteomes" id="UP000238801"/>
    </source>
</evidence>
<dbReference type="OrthoDB" id="7844595at2"/>
<dbReference type="EMBL" id="PVTT01000002">
    <property type="protein sequence ID" value="PRY92996.1"/>
    <property type="molecule type" value="Genomic_DNA"/>
</dbReference>
<dbReference type="Proteomes" id="UP000238801">
    <property type="component" value="Unassembled WGS sequence"/>
</dbReference>
<proteinExistence type="predicted"/>
<evidence type="ECO:0000256" key="1">
    <source>
        <dbReference type="SAM" id="SignalP"/>
    </source>
</evidence>
<feature type="signal peptide" evidence="1">
    <location>
        <begin position="1"/>
        <end position="25"/>
    </location>
</feature>
<name>A0A2T0X219_9RHOB</name>
<keyword evidence="3" id="KW-1185">Reference proteome</keyword>
<dbReference type="AlphaFoldDB" id="A0A2T0X219"/>
<comment type="caution">
    <text evidence="2">The sequence shown here is derived from an EMBL/GenBank/DDBJ whole genome shotgun (WGS) entry which is preliminary data.</text>
</comment>
<gene>
    <name evidence="2" type="ORF">BCF33_1860</name>
</gene>
<dbReference type="RefSeq" id="WP_158259398.1">
    <property type="nucleotide sequence ID" value="NZ_PVTT01000002.1"/>
</dbReference>
<keyword evidence="1" id="KW-0732">Signal</keyword>
<evidence type="ECO:0000313" key="2">
    <source>
        <dbReference type="EMBL" id="PRY92996.1"/>
    </source>
</evidence>